<feature type="non-terminal residue" evidence="2">
    <location>
        <position position="90"/>
    </location>
</feature>
<dbReference type="Proteomes" id="UP000671828">
    <property type="component" value="Chromosome"/>
</dbReference>
<gene>
    <name evidence="2" type="ORF">J7S33_28965</name>
</gene>
<feature type="transmembrane region" description="Helical" evidence="1">
    <location>
        <begin position="7"/>
        <end position="24"/>
    </location>
</feature>
<evidence type="ECO:0000256" key="1">
    <source>
        <dbReference type="SAM" id="Phobius"/>
    </source>
</evidence>
<keyword evidence="1" id="KW-1133">Transmembrane helix</keyword>
<dbReference type="AlphaFoldDB" id="A0A8T8HX69"/>
<keyword evidence="2" id="KW-0418">Kinase</keyword>
<proteinExistence type="predicted"/>
<dbReference type="GO" id="GO:0016301">
    <property type="term" value="F:kinase activity"/>
    <property type="evidence" value="ECO:0007669"/>
    <property type="project" value="UniProtKB-KW"/>
</dbReference>
<keyword evidence="1" id="KW-0472">Membrane</keyword>
<dbReference type="EMBL" id="CP072788">
    <property type="protein sequence ID" value="QTR02981.1"/>
    <property type="molecule type" value="Genomic_DNA"/>
</dbReference>
<name>A0A8T8HX69_9PSEU</name>
<keyword evidence="1" id="KW-0812">Transmembrane</keyword>
<sequence>LAWQRVRLAVIAGMAAWVVFLNVVPPKMTPGATVPATWLLTAVTVLPVLLCLTRPLWAWRVAAVQIAGMPLVHEGLADLWGWPWTAGLFL</sequence>
<evidence type="ECO:0000313" key="3">
    <source>
        <dbReference type="Proteomes" id="UP000671828"/>
    </source>
</evidence>
<feature type="non-terminal residue" evidence="2">
    <location>
        <position position="1"/>
    </location>
</feature>
<reference evidence="2" key="1">
    <citation type="submission" date="2021-04" db="EMBL/GenBank/DDBJ databases">
        <title>Saccharothrix algeriensis WGS.</title>
        <authorList>
            <person name="Stuskova K."/>
            <person name="Hakalova E."/>
            <person name="Tebbal A.B."/>
            <person name="Eichmeier A."/>
        </authorList>
    </citation>
    <scope>NUCLEOTIDE SEQUENCE</scope>
    <source>
        <strain evidence="2">NRRL B-24137</strain>
    </source>
</reference>
<organism evidence="2 3">
    <name type="scientific">Saccharothrix algeriensis</name>
    <dbReference type="NCBI Taxonomy" id="173560"/>
    <lineage>
        <taxon>Bacteria</taxon>
        <taxon>Bacillati</taxon>
        <taxon>Actinomycetota</taxon>
        <taxon>Actinomycetes</taxon>
        <taxon>Pseudonocardiales</taxon>
        <taxon>Pseudonocardiaceae</taxon>
        <taxon>Saccharothrix</taxon>
    </lineage>
</organism>
<protein>
    <submittedName>
        <fullName evidence="2">Histidine kinase</fullName>
    </submittedName>
</protein>
<feature type="transmembrane region" description="Helical" evidence="1">
    <location>
        <begin position="36"/>
        <end position="57"/>
    </location>
</feature>
<accession>A0A8T8HX69</accession>
<keyword evidence="2" id="KW-0808">Transferase</keyword>
<evidence type="ECO:0000313" key="2">
    <source>
        <dbReference type="EMBL" id="QTR02981.1"/>
    </source>
</evidence>